<evidence type="ECO:0000256" key="2">
    <source>
        <dbReference type="ARBA" id="ARBA00004123"/>
    </source>
</evidence>
<reference evidence="7" key="1">
    <citation type="submission" date="2025-05" db="UniProtKB">
        <authorList>
            <consortium name="RefSeq"/>
        </authorList>
    </citation>
    <scope>NUCLEOTIDE SEQUENCE [LARGE SCALE GENOMIC DNA]</scope>
    <source>
        <strain evidence="7">14028-0561.14</strain>
    </source>
</reference>
<evidence type="ECO:0000256" key="4">
    <source>
        <dbReference type="ARBA" id="ARBA00021436"/>
    </source>
</evidence>
<comment type="function">
    <text evidence="1">May be involved in spermatogenesis.</text>
</comment>
<keyword evidence="6" id="KW-0539">Nucleus</keyword>
<dbReference type="Pfam" id="PF14713">
    <property type="entry name" value="DUF4464"/>
    <property type="match status" value="1"/>
</dbReference>
<reference evidence="8" key="2">
    <citation type="submission" date="2025-08" db="UniProtKB">
        <authorList>
            <consortium name="RefSeq"/>
        </authorList>
    </citation>
    <scope>IDENTIFICATION</scope>
    <source>
        <strain evidence="8">14028-0561.14</strain>
        <tissue evidence="8">Whole fly</tissue>
    </source>
</reference>
<evidence type="ECO:0000313" key="7">
    <source>
        <dbReference type="Proteomes" id="UP001652661"/>
    </source>
</evidence>
<dbReference type="Proteomes" id="UP001652661">
    <property type="component" value="Chromosome 2L"/>
</dbReference>
<dbReference type="AlphaFoldDB" id="A0A6P4IE57"/>
<evidence type="ECO:0000256" key="1">
    <source>
        <dbReference type="ARBA" id="ARBA00003056"/>
    </source>
</evidence>
<keyword evidence="7" id="KW-1185">Reference proteome</keyword>
<dbReference type="GO" id="GO:0005737">
    <property type="term" value="C:cytoplasm"/>
    <property type="evidence" value="ECO:0007669"/>
    <property type="project" value="UniProtKB-SubCell"/>
</dbReference>
<sequence>MAGTSPQGKSLDFSVLEYDNYNDYILSFGTVKDNRYLGNRNTTTIIVQLGYRTTKIPYTQEEYRKRVDIALEAIRPKALHSGLFGDGLSPTSTDPVLLGFKSRELLNLNKIISTIAFTSYISTDGSEISGYIDLDMSWRNCIRQALKHTDWTAVFAGRSRLKPMPHHLSYSNPRYNMVRYTDSDNFLVVHHHRFGLMFMHRGDHKMITVGGQTNLYTGNAKRSMVYSPKFGYVVFYDHVVRKKV</sequence>
<dbReference type="RefSeq" id="XP_017020808.1">
    <property type="nucleotide sequence ID" value="XM_017165319.3"/>
</dbReference>
<accession>A0A6P4IE57</accession>
<comment type="subcellular location">
    <subcellularLocation>
        <location evidence="3">Cytoplasm</location>
    </subcellularLocation>
    <subcellularLocation>
        <location evidence="2">Nucleus</location>
    </subcellularLocation>
</comment>
<dbReference type="GO" id="GO:0005634">
    <property type="term" value="C:nucleus"/>
    <property type="evidence" value="ECO:0007669"/>
    <property type="project" value="UniProtKB-SubCell"/>
</dbReference>
<keyword evidence="8" id="KW-0282">Flagellum</keyword>
<dbReference type="PANTHER" id="PTHR33588">
    <property type="entry name" value="CILIA- AND FLAGELLA-ASSOCIATED PROTEIN 299"/>
    <property type="match status" value="1"/>
</dbReference>
<name>A0A6P4IE57_DROKI</name>
<dbReference type="OMA" id="RTTKIPY"/>
<dbReference type="InterPro" id="IPR027887">
    <property type="entry name" value="DUF4464"/>
</dbReference>
<protein>
    <recommendedName>
        <fullName evidence="4">Cilia- and flagella-associated protein 299</fullName>
    </recommendedName>
</protein>
<dbReference type="PANTHER" id="PTHR33588:SF1">
    <property type="entry name" value="CILIA- AND FLAGELLA-ASSOCIATED PROTEIN 299"/>
    <property type="match status" value="1"/>
</dbReference>
<keyword evidence="5" id="KW-0963">Cytoplasm</keyword>
<keyword evidence="8" id="KW-0966">Cell projection</keyword>
<proteinExistence type="predicted"/>
<evidence type="ECO:0000313" key="8">
    <source>
        <dbReference type="RefSeq" id="XP_017020808.1"/>
    </source>
</evidence>
<evidence type="ECO:0000256" key="6">
    <source>
        <dbReference type="ARBA" id="ARBA00023242"/>
    </source>
</evidence>
<dbReference type="OrthoDB" id="2136125at2759"/>
<evidence type="ECO:0000256" key="5">
    <source>
        <dbReference type="ARBA" id="ARBA00022490"/>
    </source>
</evidence>
<keyword evidence="8" id="KW-0969">Cilium</keyword>
<gene>
    <name evidence="8" type="primary">LOC108073620</name>
</gene>
<organism evidence="7 8">
    <name type="scientific">Drosophila kikkawai</name>
    <name type="common">Fruit fly</name>
    <dbReference type="NCBI Taxonomy" id="30033"/>
    <lineage>
        <taxon>Eukaryota</taxon>
        <taxon>Metazoa</taxon>
        <taxon>Ecdysozoa</taxon>
        <taxon>Arthropoda</taxon>
        <taxon>Hexapoda</taxon>
        <taxon>Insecta</taxon>
        <taxon>Pterygota</taxon>
        <taxon>Neoptera</taxon>
        <taxon>Endopterygota</taxon>
        <taxon>Diptera</taxon>
        <taxon>Brachycera</taxon>
        <taxon>Muscomorpha</taxon>
        <taxon>Ephydroidea</taxon>
        <taxon>Drosophilidae</taxon>
        <taxon>Drosophila</taxon>
        <taxon>Sophophora</taxon>
    </lineage>
</organism>
<dbReference type="GeneID" id="108073620"/>
<evidence type="ECO:0000256" key="3">
    <source>
        <dbReference type="ARBA" id="ARBA00004496"/>
    </source>
</evidence>